<dbReference type="RefSeq" id="WP_147181301.1">
    <property type="nucleotide sequence ID" value="NZ_BJZP01000018.1"/>
</dbReference>
<evidence type="ECO:0000313" key="1">
    <source>
        <dbReference type="EMBL" id="GEO86359.1"/>
    </source>
</evidence>
<comment type="caution">
    <text evidence="1">The sequence shown here is derived from an EMBL/GenBank/DDBJ whole genome shotgun (WGS) entry which is preliminary data.</text>
</comment>
<accession>A0A512HLP0</accession>
<evidence type="ECO:0000313" key="2">
    <source>
        <dbReference type="Proteomes" id="UP000321717"/>
    </source>
</evidence>
<dbReference type="OrthoDB" id="8402133at2"/>
<sequence length="142" mass="16482">MAKPDTTHLEILREKQHELLWRTTATSLLYFQREAGSKPFCRHRKCHRDLFCCGPMIATPRQGPAIARERERGMSGASVACLPLCMLNLDDRQLEIVREKGIPAQQEELLNWQAAGKDLTLFRPNRRWLRQQVRLSRGEPHP</sequence>
<dbReference type="AlphaFoldDB" id="A0A512HLP0"/>
<name>A0A512HLP0_9HYPH</name>
<dbReference type="EMBL" id="BJZP01000018">
    <property type="protein sequence ID" value="GEO86359.1"/>
    <property type="molecule type" value="Genomic_DNA"/>
</dbReference>
<organism evidence="1 2">
    <name type="scientific">Ciceribacter naphthalenivorans</name>
    <dbReference type="NCBI Taxonomy" id="1118451"/>
    <lineage>
        <taxon>Bacteria</taxon>
        <taxon>Pseudomonadati</taxon>
        <taxon>Pseudomonadota</taxon>
        <taxon>Alphaproteobacteria</taxon>
        <taxon>Hyphomicrobiales</taxon>
        <taxon>Rhizobiaceae</taxon>
        <taxon>Ciceribacter</taxon>
    </lineage>
</organism>
<protein>
    <submittedName>
        <fullName evidence="1">Uncharacterized protein</fullName>
    </submittedName>
</protein>
<reference evidence="1 2" key="1">
    <citation type="submission" date="2019-07" db="EMBL/GenBank/DDBJ databases">
        <title>Whole genome shotgun sequence of Rhizobium naphthalenivorans NBRC 107585.</title>
        <authorList>
            <person name="Hosoyama A."/>
            <person name="Uohara A."/>
            <person name="Ohji S."/>
            <person name="Ichikawa N."/>
        </authorList>
    </citation>
    <scope>NUCLEOTIDE SEQUENCE [LARGE SCALE GENOMIC DNA]</scope>
    <source>
        <strain evidence="1 2">NBRC 107585</strain>
    </source>
</reference>
<proteinExistence type="predicted"/>
<gene>
    <name evidence="1" type="ORF">RNA01_32910</name>
</gene>
<keyword evidence="2" id="KW-1185">Reference proteome</keyword>
<dbReference type="Proteomes" id="UP000321717">
    <property type="component" value="Unassembled WGS sequence"/>
</dbReference>